<accession>A0A2T3Q7K2</accession>
<organism evidence="1 2">
    <name type="scientific">Photobacterium damselae</name>
    <dbReference type="NCBI Taxonomy" id="38293"/>
    <lineage>
        <taxon>Bacteria</taxon>
        <taxon>Pseudomonadati</taxon>
        <taxon>Pseudomonadota</taxon>
        <taxon>Gammaproteobacteria</taxon>
        <taxon>Vibrionales</taxon>
        <taxon>Vibrionaceae</taxon>
        <taxon>Photobacterium</taxon>
    </lineage>
</organism>
<protein>
    <submittedName>
        <fullName evidence="1">Uncharacterized protein</fullName>
    </submittedName>
</protein>
<evidence type="ECO:0000313" key="1">
    <source>
        <dbReference type="EMBL" id="SPY44047.1"/>
    </source>
</evidence>
<dbReference type="RefSeq" id="WP_036765817.1">
    <property type="nucleotide sequence ID" value="NZ_JAATTX010000017.1"/>
</dbReference>
<dbReference type="AlphaFoldDB" id="A0A2T3Q7K2"/>
<proteinExistence type="predicted"/>
<gene>
    <name evidence="1" type="ORF">NCTC11647_02982</name>
</gene>
<dbReference type="OrthoDB" id="9929322at2"/>
<name>A0A2T3Q7K2_PHODM</name>
<dbReference type="Proteomes" id="UP000251647">
    <property type="component" value="Unassembled WGS sequence"/>
</dbReference>
<evidence type="ECO:0000313" key="2">
    <source>
        <dbReference type="Proteomes" id="UP000251647"/>
    </source>
</evidence>
<sequence length="66" mass="7282">MKSINVLTPDLNEAENIINIVARVAAKRRGMSISTAKSLLMLGTEPTHENALLFARQQTNKSMEDV</sequence>
<reference evidence="1 2" key="1">
    <citation type="submission" date="2018-06" db="EMBL/GenBank/DDBJ databases">
        <authorList>
            <consortium name="Pathogen Informatics"/>
            <person name="Doyle S."/>
        </authorList>
    </citation>
    <scope>NUCLEOTIDE SEQUENCE [LARGE SCALE GENOMIC DNA]</scope>
    <source>
        <strain evidence="1 2">NCTC11647</strain>
    </source>
</reference>
<dbReference type="EMBL" id="UATL01000005">
    <property type="protein sequence ID" value="SPY44047.1"/>
    <property type="molecule type" value="Genomic_DNA"/>
</dbReference>